<dbReference type="InterPro" id="IPR015422">
    <property type="entry name" value="PyrdxlP-dep_Trfase_small"/>
</dbReference>
<dbReference type="Proteomes" id="UP000305675">
    <property type="component" value="Unassembled WGS sequence"/>
</dbReference>
<evidence type="ECO:0000313" key="8">
    <source>
        <dbReference type="Proteomes" id="UP000305675"/>
    </source>
</evidence>
<dbReference type="RefSeq" id="WP_136864354.1">
    <property type="nucleotide sequence ID" value="NZ_SWCJ01000014.1"/>
</dbReference>
<name>A0A4U1BMF9_9GAMM</name>
<keyword evidence="4 7" id="KW-0456">Lyase</keyword>
<accession>A0A4U1BMF9</accession>
<dbReference type="EMBL" id="SWCJ01000014">
    <property type="protein sequence ID" value="TKB52731.1"/>
    <property type="molecule type" value="Genomic_DNA"/>
</dbReference>
<evidence type="ECO:0000259" key="6">
    <source>
        <dbReference type="Pfam" id="PF00155"/>
    </source>
</evidence>
<evidence type="ECO:0000313" key="7">
    <source>
        <dbReference type="EMBL" id="TKB52731.1"/>
    </source>
</evidence>
<dbReference type="InterPro" id="IPR004839">
    <property type="entry name" value="Aminotransferase_I/II_large"/>
</dbReference>
<dbReference type="GO" id="GO:0047804">
    <property type="term" value="F:cysteine-S-conjugate beta-lyase activity"/>
    <property type="evidence" value="ECO:0007669"/>
    <property type="project" value="UniProtKB-EC"/>
</dbReference>
<reference evidence="7 8" key="1">
    <citation type="submission" date="2019-04" db="EMBL/GenBank/DDBJ databases">
        <authorList>
            <person name="Hwang J.C."/>
        </authorList>
    </citation>
    <scope>NUCLEOTIDE SEQUENCE [LARGE SCALE GENOMIC DNA]</scope>
    <source>
        <strain evidence="7 8">IMCC35002</strain>
    </source>
</reference>
<evidence type="ECO:0000256" key="2">
    <source>
        <dbReference type="ARBA" id="ARBA00012224"/>
    </source>
</evidence>
<protein>
    <recommendedName>
        <fullName evidence="2">cysteine-S-conjugate beta-lyase</fullName>
        <ecNumber evidence="2">4.4.1.13</ecNumber>
    </recommendedName>
</protein>
<dbReference type="Gene3D" id="3.40.640.10">
    <property type="entry name" value="Type I PLP-dependent aspartate aminotransferase-like (Major domain)"/>
    <property type="match status" value="1"/>
</dbReference>
<keyword evidence="3" id="KW-0663">Pyridoxal phosphate</keyword>
<dbReference type="PANTHER" id="PTHR43525">
    <property type="entry name" value="PROTEIN MALY"/>
    <property type="match status" value="1"/>
</dbReference>
<dbReference type="PANTHER" id="PTHR43525:SF1">
    <property type="entry name" value="PROTEIN MALY"/>
    <property type="match status" value="1"/>
</dbReference>
<dbReference type="Gene3D" id="3.90.1150.10">
    <property type="entry name" value="Aspartate Aminotransferase, domain 1"/>
    <property type="match status" value="1"/>
</dbReference>
<dbReference type="CDD" id="cd00609">
    <property type="entry name" value="AAT_like"/>
    <property type="match status" value="1"/>
</dbReference>
<dbReference type="InterPro" id="IPR015424">
    <property type="entry name" value="PyrdxlP-dep_Trfase"/>
</dbReference>
<keyword evidence="8" id="KW-1185">Reference proteome</keyword>
<comment type="similarity">
    <text evidence="5">Belongs to the class-II pyridoxal-phosphate-dependent aminotransferase family. MalY/PatB cystathionine beta-lyase subfamily.</text>
</comment>
<feature type="domain" description="Aminotransferase class I/classII large" evidence="6">
    <location>
        <begin position="67"/>
        <end position="376"/>
    </location>
</feature>
<dbReference type="Pfam" id="PF00155">
    <property type="entry name" value="Aminotran_1_2"/>
    <property type="match status" value="1"/>
</dbReference>
<comment type="caution">
    <text evidence="7">The sequence shown here is derived from an EMBL/GenBank/DDBJ whole genome shotgun (WGS) entry which is preliminary data.</text>
</comment>
<evidence type="ECO:0000256" key="5">
    <source>
        <dbReference type="ARBA" id="ARBA00037974"/>
    </source>
</evidence>
<dbReference type="EC" id="4.4.1.13" evidence="2"/>
<dbReference type="InterPro" id="IPR015421">
    <property type="entry name" value="PyrdxlP-dep_Trfase_major"/>
</dbReference>
<proteinExistence type="inferred from homology"/>
<evidence type="ECO:0000256" key="1">
    <source>
        <dbReference type="ARBA" id="ARBA00001933"/>
    </source>
</evidence>
<dbReference type="PRINTS" id="PR00753">
    <property type="entry name" value="ACCSYNTHASE"/>
</dbReference>
<dbReference type="GO" id="GO:0030170">
    <property type="term" value="F:pyridoxal phosphate binding"/>
    <property type="evidence" value="ECO:0007669"/>
    <property type="project" value="InterPro"/>
</dbReference>
<comment type="cofactor">
    <cofactor evidence="1">
        <name>pyridoxal 5'-phosphate</name>
        <dbReference type="ChEBI" id="CHEBI:597326"/>
    </cofactor>
</comment>
<gene>
    <name evidence="7" type="ORF">FCL42_15590</name>
</gene>
<evidence type="ECO:0000256" key="4">
    <source>
        <dbReference type="ARBA" id="ARBA00023239"/>
    </source>
</evidence>
<dbReference type="OrthoDB" id="3224382at2"/>
<dbReference type="SUPFAM" id="SSF53383">
    <property type="entry name" value="PLP-dependent transferases"/>
    <property type="match status" value="1"/>
</dbReference>
<dbReference type="NCBIfam" id="TIGR04350">
    <property type="entry name" value="C_S_lyase_PatB"/>
    <property type="match status" value="1"/>
</dbReference>
<dbReference type="InterPro" id="IPR027619">
    <property type="entry name" value="C-S_lyase_PatB-like"/>
</dbReference>
<dbReference type="AlphaFoldDB" id="A0A4U1BMF9"/>
<sequence>MFKTEPNNPELSNKFIKSDANMLNQIYGTSQVTPYWIADMAFPVAAPITQAMQHLVDRQTLSYEFDSETLFQLIADWNRSQHGLGLNPKRFVQTPRVLSAIALVIREFTEEGDGVLIQTPVYHQFHRLISSAGRQVIENPLALNNGHYEIDFEHLTSQIQSGKVKMILLCNPHNPVGRVWSKDEMRRLVELARQRDVLIVSDEVHGDIVFDDKPFISLASVDYRNAITLLGSPAKNFGLNSIANGYLYVEDDGLYQRVKDLVSSMALDHGNAFSTYATIAAYKEGQPWFEQFVSYTQNNRDWLVQFIQTELPDVEVTIPEGTNQIWLNFSGLGLEDEALKSLLTIKAKLALTPGSWFGEKGSHFYRMNFAVPLSQLKVSMLALKVAVEER</sequence>
<dbReference type="InterPro" id="IPR051798">
    <property type="entry name" value="Class-II_PLP-Dep_Aminotrans"/>
</dbReference>
<evidence type="ECO:0000256" key="3">
    <source>
        <dbReference type="ARBA" id="ARBA00022898"/>
    </source>
</evidence>
<organism evidence="7 8">
    <name type="scientific">Ferrimonas aestuarii</name>
    <dbReference type="NCBI Taxonomy" id="2569539"/>
    <lineage>
        <taxon>Bacteria</taxon>
        <taxon>Pseudomonadati</taxon>
        <taxon>Pseudomonadota</taxon>
        <taxon>Gammaproteobacteria</taxon>
        <taxon>Alteromonadales</taxon>
        <taxon>Ferrimonadaceae</taxon>
        <taxon>Ferrimonas</taxon>
    </lineage>
</organism>